<dbReference type="Proteomes" id="UP000014012">
    <property type="component" value="Unassembled WGS sequence"/>
</dbReference>
<evidence type="ECO:0000313" key="2">
    <source>
        <dbReference type="Proteomes" id="UP000014012"/>
    </source>
</evidence>
<accession>R8ATL7</accession>
<organism evidence="1 2">
    <name type="scientific">Plesiomonas shigelloides 302-73</name>
    <dbReference type="NCBI Taxonomy" id="1315976"/>
    <lineage>
        <taxon>Bacteria</taxon>
        <taxon>Pseudomonadati</taxon>
        <taxon>Pseudomonadota</taxon>
        <taxon>Gammaproteobacteria</taxon>
        <taxon>Enterobacterales</taxon>
        <taxon>Enterobacteriaceae</taxon>
        <taxon>Plesiomonas</taxon>
    </lineage>
</organism>
<dbReference type="HOGENOM" id="CLU_2736582_0_0_6"/>
<reference evidence="1 2" key="1">
    <citation type="journal article" date="2013" name="Genome Announc.">
        <title>Genome Sequence of Plesiomonas shigelloides Strain 302-73 (Serotype O1).</title>
        <authorList>
            <person name="Pique N."/>
            <person name="Aquilini E."/>
            <person name="Alioto T."/>
            <person name="Minana-Galbis D."/>
            <person name="Tomas J.M."/>
        </authorList>
    </citation>
    <scope>NUCLEOTIDE SEQUENCE [LARGE SCALE GENOMIC DNA]</scope>
    <source>
        <strain evidence="1 2">302-73</strain>
    </source>
</reference>
<sequence>MLPELRRREKIQTRFLPEDEQDLSACERQKEDKVTGDRGFPRYVPDQSACVTLKRAERLSGYQTVFATPAG</sequence>
<gene>
    <name evidence="1" type="ORF">PLESHI_03862</name>
</gene>
<dbReference type="EMBL" id="AQQO01000028">
    <property type="protein sequence ID" value="EON89666.1"/>
    <property type="molecule type" value="Genomic_DNA"/>
</dbReference>
<dbReference type="AlphaFoldDB" id="R8ATL7"/>
<keyword evidence="2" id="KW-1185">Reference proteome</keyword>
<proteinExistence type="predicted"/>
<name>R8ATL7_PLESH</name>
<comment type="caution">
    <text evidence="1">The sequence shown here is derived from an EMBL/GenBank/DDBJ whole genome shotgun (WGS) entry which is preliminary data.</text>
</comment>
<evidence type="ECO:0000313" key="1">
    <source>
        <dbReference type="EMBL" id="EON89666.1"/>
    </source>
</evidence>
<protein>
    <submittedName>
        <fullName evidence="1">Uncharacterized protein</fullName>
    </submittedName>
</protein>